<protein>
    <submittedName>
        <fullName evidence="3">Response regulator</fullName>
    </submittedName>
</protein>
<evidence type="ECO:0000259" key="2">
    <source>
        <dbReference type="PROSITE" id="PS50110"/>
    </source>
</evidence>
<evidence type="ECO:0000313" key="4">
    <source>
        <dbReference type="Proteomes" id="UP000635885"/>
    </source>
</evidence>
<feature type="modified residue" description="4-aspartylphosphate" evidence="1">
    <location>
        <position position="59"/>
    </location>
</feature>
<proteinExistence type="predicted"/>
<dbReference type="Gene3D" id="3.40.50.2300">
    <property type="match status" value="1"/>
</dbReference>
<name>A0ABQ1N3E6_9BACT</name>
<evidence type="ECO:0000256" key="1">
    <source>
        <dbReference type="PROSITE-ProRule" id="PRU00169"/>
    </source>
</evidence>
<accession>A0ABQ1N3E6</accession>
<dbReference type="Pfam" id="PF00072">
    <property type="entry name" value="Response_reg"/>
    <property type="match status" value="1"/>
</dbReference>
<dbReference type="InterPro" id="IPR001789">
    <property type="entry name" value="Sig_transdc_resp-reg_receiver"/>
</dbReference>
<dbReference type="InterPro" id="IPR052048">
    <property type="entry name" value="ST_Response_Regulator"/>
</dbReference>
<feature type="domain" description="Response regulatory" evidence="2">
    <location>
        <begin position="4"/>
        <end position="128"/>
    </location>
</feature>
<dbReference type="SMART" id="SM00448">
    <property type="entry name" value="REC"/>
    <property type="match status" value="1"/>
</dbReference>
<gene>
    <name evidence="3" type="ORF">GCM10010993_32950</name>
</gene>
<dbReference type="InterPro" id="IPR011006">
    <property type="entry name" value="CheY-like_superfamily"/>
</dbReference>
<organism evidence="3 4">
    <name type="scientific">Belliella aquatica</name>
    <dbReference type="NCBI Taxonomy" id="1323734"/>
    <lineage>
        <taxon>Bacteria</taxon>
        <taxon>Pseudomonadati</taxon>
        <taxon>Bacteroidota</taxon>
        <taxon>Cytophagia</taxon>
        <taxon>Cytophagales</taxon>
        <taxon>Cyclobacteriaceae</taxon>
        <taxon>Belliella</taxon>
    </lineage>
</organism>
<comment type="caution">
    <text evidence="3">The sequence shown here is derived from an EMBL/GenBank/DDBJ whole genome shotgun (WGS) entry which is preliminary data.</text>
</comment>
<dbReference type="PANTHER" id="PTHR43228">
    <property type="entry name" value="TWO-COMPONENT RESPONSE REGULATOR"/>
    <property type="match status" value="1"/>
</dbReference>
<evidence type="ECO:0000313" key="3">
    <source>
        <dbReference type="EMBL" id="GGC51865.1"/>
    </source>
</evidence>
<keyword evidence="1" id="KW-0597">Phosphoprotein</keyword>
<dbReference type="PANTHER" id="PTHR43228:SF1">
    <property type="entry name" value="TWO-COMPONENT RESPONSE REGULATOR ARR22"/>
    <property type="match status" value="1"/>
</dbReference>
<dbReference type="Proteomes" id="UP000635885">
    <property type="component" value="Unassembled WGS sequence"/>
</dbReference>
<keyword evidence="4" id="KW-1185">Reference proteome</keyword>
<dbReference type="RefSeq" id="WP_188444207.1">
    <property type="nucleotide sequence ID" value="NZ_BMFD01000017.1"/>
</dbReference>
<reference evidence="4" key="1">
    <citation type="journal article" date="2019" name="Int. J. Syst. Evol. Microbiol.">
        <title>The Global Catalogue of Microorganisms (GCM) 10K type strain sequencing project: providing services to taxonomists for standard genome sequencing and annotation.</title>
        <authorList>
            <consortium name="The Broad Institute Genomics Platform"/>
            <consortium name="The Broad Institute Genome Sequencing Center for Infectious Disease"/>
            <person name="Wu L."/>
            <person name="Ma J."/>
        </authorList>
    </citation>
    <scope>NUCLEOTIDE SEQUENCE [LARGE SCALE GENOMIC DNA]</scope>
    <source>
        <strain evidence="4">CGMCC 1.12479</strain>
    </source>
</reference>
<dbReference type="EMBL" id="BMFD01000017">
    <property type="protein sequence ID" value="GGC51865.1"/>
    <property type="molecule type" value="Genomic_DNA"/>
</dbReference>
<dbReference type="SUPFAM" id="SSF52172">
    <property type="entry name" value="CheY-like"/>
    <property type="match status" value="1"/>
</dbReference>
<sequence>MSKTVFIIDDDLLFRLISEKMISNFDRSLNFVHCENGLEGLNKLKLHNKDESEIIILLDLNMPVLDGWGFLEAIQSNQLEASHHISFYILSSSTDQSDLIKSKQYHFVKGFYEKPLSKINVIEILAGS</sequence>
<dbReference type="PROSITE" id="PS50110">
    <property type="entry name" value="RESPONSE_REGULATORY"/>
    <property type="match status" value="1"/>
</dbReference>